<feature type="domain" description="G-protein coupled receptors family 1 profile" evidence="7">
    <location>
        <begin position="54"/>
        <end position="435"/>
    </location>
</feature>
<dbReference type="OrthoDB" id="10011262at2759"/>
<dbReference type="AlphaFoldDB" id="A0A0R3WZY6"/>
<dbReference type="GO" id="GO:0004930">
    <property type="term" value="F:G protein-coupled receptor activity"/>
    <property type="evidence" value="ECO:0007669"/>
    <property type="project" value="InterPro"/>
</dbReference>
<dbReference type="SMART" id="SM01381">
    <property type="entry name" value="7TM_GPCR_Srsx"/>
    <property type="match status" value="1"/>
</dbReference>
<dbReference type="InterPro" id="IPR000276">
    <property type="entry name" value="GPCR_Rhodpsn"/>
</dbReference>
<dbReference type="PRINTS" id="PR00237">
    <property type="entry name" value="GPCRRHODOPSN"/>
</dbReference>
<feature type="transmembrane region" description="Helical" evidence="6">
    <location>
        <begin position="422"/>
        <end position="442"/>
    </location>
</feature>
<feature type="transmembrane region" description="Helical" evidence="6">
    <location>
        <begin position="223"/>
        <end position="247"/>
    </location>
</feature>
<protein>
    <submittedName>
        <fullName evidence="10">G_PROTEIN_RECEP_F1_2 domain-containing protein</fullName>
    </submittedName>
</protein>
<keyword evidence="3 6" id="KW-1133">Transmembrane helix</keyword>
<dbReference type="EMBL" id="UYWX01020301">
    <property type="protein sequence ID" value="VDM30581.1"/>
    <property type="molecule type" value="Genomic_DNA"/>
</dbReference>
<evidence type="ECO:0000313" key="8">
    <source>
        <dbReference type="EMBL" id="VDM30581.1"/>
    </source>
</evidence>
<dbReference type="Pfam" id="PF00001">
    <property type="entry name" value="7tm_1"/>
    <property type="match status" value="1"/>
</dbReference>
<gene>
    <name evidence="8" type="ORF">TTAC_LOCUS6380</name>
</gene>
<dbReference type="STRING" id="6205.A0A0R3WZY6"/>
<feature type="transmembrane region" description="Helical" evidence="6">
    <location>
        <begin position="73"/>
        <end position="92"/>
    </location>
</feature>
<evidence type="ECO:0000256" key="2">
    <source>
        <dbReference type="ARBA" id="ARBA00022692"/>
    </source>
</evidence>
<evidence type="ECO:0000256" key="4">
    <source>
        <dbReference type="ARBA" id="ARBA00023136"/>
    </source>
</evidence>
<dbReference type="InterPro" id="IPR052954">
    <property type="entry name" value="GPCR-Ligand_Int"/>
</dbReference>
<keyword evidence="2 6" id="KW-0812">Transmembrane</keyword>
<reference evidence="10" key="1">
    <citation type="submission" date="2017-02" db="UniProtKB">
        <authorList>
            <consortium name="WormBaseParasite"/>
        </authorList>
    </citation>
    <scope>IDENTIFICATION</scope>
</reference>
<dbReference type="Proteomes" id="UP000274429">
    <property type="component" value="Unassembled WGS sequence"/>
</dbReference>
<name>A0A0R3WZY6_HYDTA</name>
<dbReference type="PANTHER" id="PTHR46641">
    <property type="entry name" value="FMRFAMIDE RECEPTOR-RELATED"/>
    <property type="match status" value="1"/>
</dbReference>
<dbReference type="WBParaSite" id="TTAC_0000639501-mRNA-1">
    <property type="protein sequence ID" value="TTAC_0000639501-mRNA-1"/>
    <property type="gene ID" value="TTAC_0000639501"/>
</dbReference>
<evidence type="ECO:0000313" key="9">
    <source>
        <dbReference type="Proteomes" id="UP000274429"/>
    </source>
</evidence>
<evidence type="ECO:0000256" key="5">
    <source>
        <dbReference type="SAM" id="MobiDB-lite"/>
    </source>
</evidence>
<dbReference type="Gene3D" id="1.20.1070.10">
    <property type="entry name" value="Rhodopsin 7-helix transmembrane proteins"/>
    <property type="match status" value="2"/>
</dbReference>
<feature type="transmembrane region" description="Helical" evidence="6">
    <location>
        <begin position="378"/>
        <end position="402"/>
    </location>
</feature>
<feature type="transmembrane region" description="Helical" evidence="6">
    <location>
        <begin position="154"/>
        <end position="174"/>
    </location>
</feature>
<dbReference type="CDD" id="cd14978">
    <property type="entry name" value="7tmA_FMRFamide_R-like"/>
    <property type="match status" value="1"/>
</dbReference>
<feature type="region of interest" description="Disordered" evidence="5">
    <location>
        <begin position="306"/>
        <end position="332"/>
    </location>
</feature>
<reference evidence="8 9" key="2">
    <citation type="submission" date="2018-11" db="EMBL/GenBank/DDBJ databases">
        <authorList>
            <consortium name="Pathogen Informatics"/>
        </authorList>
    </citation>
    <scope>NUCLEOTIDE SEQUENCE [LARGE SCALE GENOMIC DNA]</scope>
</reference>
<accession>A0A0R3WZY6</accession>
<dbReference type="GO" id="GO:0016020">
    <property type="term" value="C:membrane"/>
    <property type="evidence" value="ECO:0007669"/>
    <property type="project" value="UniProtKB-SubCell"/>
</dbReference>
<dbReference type="InterPro" id="IPR017452">
    <property type="entry name" value="GPCR_Rhodpsn_7TM"/>
</dbReference>
<evidence type="ECO:0000256" key="1">
    <source>
        <dbReference type="ARBA" id="ARBA00004370"/>
    </source>
</evidence>
<evidence type="ECO:0000313" key="10">
    <source>
        <dbReference type="WBParaSite" id="TTAC_0000639501-mRNA-1"/>
    </source>
</evidence>
<feature type="transmembrane region" description="Helical" evidence="6">
    <location>
        <begin position="112"/>
        <end position="133"/>
    </location>
</feature>
<keyword evidence="4 6" id="KW-0472">Membrane</keyword>
<feature type="transmembrane region" description="Helical" evidence="6">
    <location>
        <begin position="42"/>
        <end position="61"/>
    </location>
</feature>
<organism evidence="10">
    <name type="scientific">Hydatigena taeniaeformis</name>
    <name type="common">Feline tapeworm</name>
    <name type="synonym">Taenia taeniaeformis</name>
    <dbReference type="NCBI Taxonomy" id="6205"/>
    <lineage>
        <taxon>Eukaryota</taxon>
        <taxon>Metazoa</taxon>
        <taxon>Spiralia</taxon>
        <taxon>Lophotrochozoa</taxon>
        <taxon>Platyhelminthes</taxon>
        <taxon>Cestoda</taxon>
        <taxon>Eucestoda</taxon>
        <taxon>Cyclophyllidea</taxon>
        <taxon>Taeniidae</taxon>
        <taxon>Hydatigera</taxon>
    </lineage>
</organism>
<evidence type="ECO:0000256" key="3">
    <source>
        <dbReference type="ARBA" id="ARBA00022989"/>
    </source>
</evidence>
<evidence type="ECO:0000259" key="7">
    <source>
        <dbReference type="PROSITE" id="PS50262"/>
    </source>
</evidence>
<proteinExistence type="predicted"/>
<sequence>MDGYVSANELNTFIAPLVPFNNSDVFECNAALRLARIICTHTLMPIVCVVGMAGNVLNIVVLTSATMRSSTSYYLCALAVYDFLYSLTGLPLTLRTYPSLEMSSAYMNALTYLLPLGNMWSNITTWLTCAFTIERFVAISAPIRSRKISSIRRTQWNIVFISLLIAIITLPDFFGWKIREARRTCSNSAKRSNVKHNPMVPCVEMFYIFESTWISTQLDRFGWSYAIVALFVFIPLVVLTIFNALLIRSVIKSHNERKDILAGTAQINTKRRRKALPDAQPPPVRRELVWRKWWIATRYYQQNSFQRSAPSDRSPIETGSDRNTFTLPTSGGADETVGREFITTSDQHYYWFRCKNRDRKHNYEVAFRRSSHQDKQSITITLIAVVVVFCMLNAPSAVVCLIRPWFKPSDARIKAFGNISNLLLMLNASVNFILYSLFSASFRRSFRTLLKRCRC</sequence>
<evidence type="ECO:0000256" key="6">
    <source>
        <dbReference type="SAM" id="Phobius"/>
    </source>
</evidence>
<dbReference type="SUPFAM" id="SSF81321">
    <property type="entry name" value="Family A G protein-coupled receptor-like"/>
    <property type="match status" value="1"/>
</dbReference>
<keyword evidence="9" id="KW-1185">Reference proteome</keyword>
<comment type="subcellular location">
    <subcellularLocation>
        <location evidence="1">Membrane</location>
    </subcellularLocation>
</comment>
<dbReference type="PROSITE" id="PS50262">
    <property type="entry name" value="G_PROTEIN_RECEP_F1_2"/>
    <property type="match status" value="1"/>
</dbReference>
<dbReference type="PANTHER" id="PTHR46641:SF2">
    <property type="entry name" value="FMRFAMIDE RECEPTOR"/>
    <property type="match status" value="1"/>
</dbReference>